<dbReference type="RefSeq" id="XP_009552471.1">
    <property type="nucleotide sequence ID" value="XM_009554176.1"/>
</dbReference>
<name>W4JTS2_HETIT</name>
<dbReference type="Gene3D" id="1.10.220.20">
    <property type="match status" value="1"/>
</dbReference>
<feature type="region of interest" description="Disordered" evidence="1">
    <location>
        <begin position="634"/>
        <end position="660"/>
    </location>
</feature>
<evidence type="ECO:0000313" key="4">
    <source>
        <dbReference type="Proteomes" id="UP000030671"/>
    </source>
</evidence>
<dbReference type="eggNOG" id="KOG0929">
    <property type="taxonomic scope" value="Eukaryota"/>
</dbReference>
<proteinExistence type="predicted"/>
<dbReference type="PANTHER" id="PTHR10663:SF375">
    <property type="entry name" value="LD29171P"/>
    <property type="match status" value="1"/>
</dbReference>
<feature type="compositionally biased region" description="Low complexity" evidence="1">
    <location>
        <begin position="514"/>
        <end position="538"/>
    </location>
</feature>
<feature type="compositionally biased region" description="Polar residues" evidence="1">
    <location>
        <begin position="478"/>
        <end position="494"/>
    </location>
</feature>
<gene>
    <name evidence="3" type="ORF">HETIRDRAFT_446843</name>
</gene>
<dbReference type="KEGG" id="hir:HETIRDRAFT_446843"/>
<dbReference type="FunFam" id="1.10.1000.11:FF:000003">
    <property type="entry name" value="Brefeldin A-inhibited guanine nucleotide-exchange protein 1"/>
    <property type="match status" value="1"/>
</dbReference>
<dbReference type="GeneID" id="20675716"/>
<feature type="compositionally biased region" description="Pro residues" evidence="1">
    <location>
        <begin position="540"/>
        <end position="550"/>
    </location>
</feature>
<feature type="compositionally biased region" description="Basic and acidic residues" evidence="1">
    <location>
        <begin position="391"/>
        <end position="440"/>
    </location>
</feature>
<dbReference type="SUPFAM" id="SSF48425">
    <property type="entry name" value="Sec7 domain"/>
    <property type="match status" value="1"/>
</dbReference>
<dbReference type="Gene3D" id="1.10.1000.11">
    <property type="entry name" value="Arf Nucleotide-binding Site Opener,domain 2"/>
    <property type="match status" value="1"/>
</dbReference>
<feature type="compositionally biased region" description="Polar residues" evidence="1">
    <location>
        <begin position="442"/>
        <end position="452"/>
    </location>
</feature>
<dbReference type="HOGENOM" id="CLU_003323_0_0_1"/>
<dbReference type="SMART" id="SM00222">
    <property type="entry name" value="Sec7"/>
    <property type="match status" value="1"/>
</dbReference>
<dbReference type="GO" id="GO:0005794">
    <property type="term" value="C:Golgi apparatus"/>
    <property type="evidence" value="ECO:0007669"/>
    <property type="project" value="UniProtKB-ARBA"/>
</dbReference>
<dbReference type="PROSITE" id="PS50190">
    <property type="entry name" value="SEC7"/>
    <property type="match status" value="1"/>
</dbReference>
<dbReference type="OrthoDB" id="18431at2759"/>
<feature type="compositionally biased region" description="Low complexity" evidence="1">
    <location>
        <begin position="551"/>
        <end position="563"/>
    </location>
</feature>
<dbReference type="Pfam" id="PF12783">
    <property type="entry name" value="Sec7-like_HUS"/>
    <property type="match status" value="1"/>
</dbReference>
<dbReference type="GO" id="GO:0032012">
    <property type="term" value="P:regulation of ARF protein signal transduction"/>
    <property type="evidence" value="ECO:0007669"/>
    <property type="project" value="InterPro"/>
</dbReference>
<feature type="region of interest" description="Disordered" evidence="1">
    <location>
        <begin position="391"/>
        <end position="570"/>
    </location>
</feature>
<dbReference type="CDD" id="cd00171">
    <property type="entry name" value="Sec7"/>
    <property type="match status" value="1"/>
</dbReference>
<dbReference type="PANTHER" id="PTHR10663">
    <property type="entry name" value="GUANYL-NUCLEOTIDE EXCHANGE FACTOR"/>
    <property type="match status" value="1"/>
</dbReference>
<dbReference type="InterPro" id="IPR035999">
    <property type="entry name" value="Sec7_dom_sf"/>
</dbReference>
<dbReference type="Pfam" id="PF01369">
    <property type="entry name" value="Sec7"/>
    <property type="match status" value="1"/>
</dbReference>
<dbReference type="InterPro" id="IPR023394">
    <property type="entry name" value="Sec7_C_sf"/>
</dbReference>
<dbReference type="Proteomes" id="UP000030671">
    <property type="component" value="Unassembled WGS sequence"/>
</dbReference>
<reference evidence="3 4" key="1">
    <citation type="journal article" date="2012" name="New Phytol.">
        <title>Insight into trade-off between wood decay and parasitism from the genome of a fungal forest pathogen.</title>
        <authorList>
            <person name="Olson A."/>
            <person name="Aerts A."/>
            <person name="Asiegbu F."/>
            <person name="Belbahri L."/>
            <person name="Bouzid O."/>
            <person name="Broberg A."/>
            <person name="Canback B."/>
            <person name="Coutinho P.M."/>
            <person name="Cullen D."/>
            <person name="Dalman K."/>
            <person name="Deflorio G."/>
            <person name="van Diepen L.T."/>
            <person name="Dunand C."/>
            <person name="Duplessis S."/>
            <person name="Durling M."/>
            <person name="Gonthier P."/>
            <person name="Grimwood J."/>
            <person name="Fossdal C.G."/>
            <person name="Hansson D."/>
            <person name="Henrissat B."/>
            <person name="Hietala A."/>
            <person name="Himmelstrand K."/>
            <person name="Hoffmeister D."/>
            <person name="Hogberg N."/>
            <person name="James T.Y."/>
            <person name="Karlsson M."/>
            <person name="Kohler A."/>
            <person name="Kues U."/>
            <person name="Lee Y.H."/>
            <person name="Lin Y.C."/>
            <person name="Lind M."/>
            <person name="Lindquist E."/>
            <person name="Lombard V."/>
            <person name="Lucas S."/>
            <person name="Lunden K."/>
            <person name="Morin E."/>
            <person name="Murat C."/>
            <person name="Park J."/>
            <person name="Raffaello T."/>
            <person name="Rouze P."/>
            <person name="Salamov A."/>
            <person name="Schmutz J."/>
            <person name="Solheim H."/>
            <person name="Stahlberg J."/>
            <person name="Velez H."/>
            <person name="de Vries R.P."/>
            <person name="Wiebenga A."/>
            <person name="Woodward S."/>
            <person name="Yakovlev I."/>
            <person name="Garbelotto M."/>
            <person name="Martin F."/>
            <person name="Grigoriev I.V."/>
            <person name="Stenlid J."/>
        </authorList>
    </citation>
    <scope>NUCLEOTIDE SEQUENCE [LARGE SCALE GENOMIC DNA]</scope>
    <source>
        <strain evidence="3 4">TC 32-1</strain>
    </source>
</reference>
<feature type="region of interest" description="Disordered" evidence="1">
    <location>
        <begin position="116"/>
        <end position="144"/>
    </location>
</feature>
<feature type="region of interest" description="Disordered" evidence="1">
    <location>
        <begin position="1047"/>
        <end position="1084"/>
    </location>
</feature>
<dbReference type="GO" id="GO:0005085">
    <property type="term" value="F:guanyl-nucleotide exchange factor activity"/>
    <property type="evidence" value="ECO:0007669"/>
    <property type="project" value="InterPro"/>
</dbReference>
<dbReference type="EMBL" id="KI925465">
    <property type="protein sequence ID" value="ETW76271.1"/>
    <property type="molecule type" value="Genomic_DNA"/>
</dbReference>
<keyword evidence="4" id="KW-1185">Reference proteome</keyword>
<dbReference type="InterPro" id="IPR000904">
    <property type="entry name" value="Sec7_dom"/>
</dbReference>
<dbReference type="InterPro" id="IPR032691">
    <property type="entry name" value="Mon2/Sec7/BIG1-like_HUS"/>
</dbReference>
<evidence type="ECO:0000259" key="2">
    <source>
        <dbReference type="PROSITE" id="PS50190"/>
    </source>
</evidence>
<feature type="region of interest" description="Disordered" evidence="1">
    <location>
        <begin position="728"/>
        <end position="753"/>
    </location>
</feature>
<protein>
    <recommendedName>
        <fullName evidence="2">SEC7 domain-containing protein</fullName>
    </recommendedName>
</protein>
<evidence type="ECO:0000256" key="1">
    <source>
        <dbReference type="SAM" id="MobiDB-lite"/>
    </source>
</evidence>
<dbReference type="InParanoid" id="W4JTS2"/>
<accession>W4JTS2</accession>
<sequence>MHPRSCRTYTPRPCTEHRQRHATCALACPQVGKGEANGGDELGERRSKPSMLRMLACLFPQTLRTSIPLAYPTVPVPIRGARYPDPHSPPLNPLKAPVNHASITLSQRLHARAAPQHVKHCGRSNVNKDDEVQLAAEDNDEDKQWQRRRMGIDNEDIHDGCSLRPISLSTVHAPTLNIIHAFNAMNHIDRQSRPQAHDTRQELALEKPDVESSATVKFTRCETTARYLRAATAAAFYERYVFATVNMEESLVSARPSRQNVVGHRTLEGLKRASDECTIAAEHALSLFQQSREYGRATCPASQPHSPLARSPTRFVGEIFRPKWKEHHSTSIVMNSSQSNSSLVSRYLFLLRDPSSTPYPRGTNLSLPDPVSVLVHAYAPAHRRLFPLRHHDVGRGGHRDRLSVKDDDNEDHTDNHDDSDNDHAEERRWRKDKLGRERARTTRISMSPSSDAAIQELAARPAPAWGQPQLPRAPPPSSQLSSTDASRTIDTHTAFSPFMATPSSASLARPATRSSRPPALTASPSSSPTPSSSRPGLPNTHPPVPAPVPGSGPSHSTSSASQSNLPPPSLVDLVVHTTTTCHTESTADSVRLQVVKALLALVLSSTILVHQSSLLKAVRTVYNIFLMADDAPSAKRDSFAPSTPDIEPPRALPSQDKVPSADDISLEIPLPLLPLVAAHDDLPVLELPSSNGIEHGVDRPDTPHAWVSLAQFRLCPLFTVLHASELSPEHPSPGASCSPGTHDDDQRPLPQGCLPRLPIHVQAHNEAPQLGKVRSLLLAPHPHHPLLIPAPARPAHNEHDLKSHSMRSKLLSLHMVLVIFNAHMDVFVSPSSLIHSSSSHEATPLSRKAASPVPQVFEISVEIFWRVITGLRTKLKKEIEVPFYEIFFPILEMKTSTLKQKAAILGMLSRLCHDPQALVEIYLNYDCDSQVADNIYEHLMNIITKIGTSTLPSAAQQKPADPASPTLTPTSKAYAPGIPPSLVTSAVAVSGSLDTSALGHSEQQLCRQSLECLTAVLRSLVAWGTAPDSALAAAAAGAWRVSVGEDGCPEGLTPDASQSLDRLPTGGPSAEATRQPTPDIHDDPGRFESAKQKKTMLLEGVKKFNLKPKRVRVFFGRRGLTDGRVLGHTTFARDGFILSKAPQDVARFLLHINGLSKSMIGEYLGEGDEENIATMYTFVNMLDLRNMPFVDALRVYLQAFRLPGEAQKIDRFMLKFAERYIEGNANTPFANADAYTAYVISYSVILLNTDAHNPQVKKRMTRADFVKNNRGINEGADLPEELLSAIFDDIVNNGIRIKDEVDSSLVVSLAPGAGQASALATVGQDLQREAYMLQSNGMVNKTKRRDVGAGVVCSRVGYAGAVQDDDAVLVQGFAERRAVLQRVEVAWIPFLAGISGPLQETDNLDVVELCLDGFRNAIRIVCFFDLELERNAFVTTLAEFTFLNNLGEMKTKNMEAAQTLLDVTVMEGNNLKGSWREVLSRTRKLPNEELANESRSTHITVAADMTPAPVLVPLGYIMRDFTHSYLAAFQVSTQSIGLARSHGALYVVSNTTAQATRYFSRRLSLSLQEPFALQLSMPSVSQECLNALASRVKSSLKLLRTLKVQQAAAQSTISMLKSKVSSLGSLAQAS</sequence>
<organism evidence="3 4">
    <name type="scientific">Heterobasidion irregulare (strain TC 32-1)</name>
    <dbReference type="NCBI Taxonomy" id="747525"/>
    <lineage>
        <taxon>Eukaryota</taxon>
        <taxon>Fungi</taxon>
        <taxon>Dikarya</taxon>
        <taxon>Basidiomycota</taxon>
        <taxon>Agaricomycotina</taxon>
        <taxon>Agaricomycetes</taxon>
        <taxon>Russulales</taxon>
        <taxon>Bondarzewiaceae</taxon>
        <taxon>Heterobasidion</taxon>
        <taxon>Heterobasidion annosum species complex</taxon>
    </lineage>
</organism>
<evidence type="ECO:0000313" key="3">
    <source>
        <dbReference type="EMBL" id="ETW76271.1"/>
    </source>
</evidence>
<feature type="domain" description="SEC7" evidence="2">
    <location>
        <begin position="1086"/>
        <end position="1293"/>
    </location>
</feature>
<dbReference type="FunCoup" id="W4JTS2">
    <property type="interactions" value="455"/>
</dbReference>